<evidence type="ECO:0000313" key="4">
    <source>
        <dbReference type="Proteomes" id="UP000015524"/>
    </source>
</evidence>
<evidence type="ECO:0000256" key="1">
    <source>
        <dbReference type="SAM" id="Coils"/>
    </source>
</evidence>
<name>T0HBV3_9SPHN</name>
<organism evidence="2 4">
    <name type="scientific">Sphingobium baderi LL03</name>
    <dbReference type="NCBI Taxonomy" id="1114964"/>
    <lineage>
        <taxon>Bacteria</taxon>
        <taxon>Pseudomonadati</taxon>
        <taxon>Pseudomonadota</taxon>
        <taxon>Alphaproteobacteria</taxon>
        <taxon>Sphingomonadales</taxon>
        <taxon>Sphingomonadaceae</taxon>
        <taxon>Sphingobium</taxon>
    </lineage>
</organism>
<dbReference type="EMBL" id="ATIB01000017">
    <property type="protein sequence ID" value="EQB06199.1"/>
    <property type="molecule type" value="Genomic_DNA"/>
</dbReference>
<keyword evidence="4" id="KW-1185">Reference proteome</keyword>
<dbReference type="PATRIC" id="fig|1114964.8.peg.1793"/>
<sequence>MFITKKKHDAMVKGLHQEIRALDQLAGRFKQQRDEARAELAAAHQRRIAPLMQANARRKREAAERKGEGN</sequence>
<dbReference type="Proteomes" id="UP000015524">
    <property type="component" value="Unassembled WGS sequence"/>
</dbReference>
<reference evidence="2 4" key="1">
    <citation type="journal article" date="2013" name="Genome Announc.">
        <title>Draft Genome Sequence of a Hexachlorocyclohexane-Degrading Bacterium, Sphingobium baderi Strain LL03T.</title>
        <authorList>
            <person name="Kaur J."/>
            <person name="Verma H."/>
            <person name="Tripathi C."/>
            <person name="Khurana J.P."/>
            <person name="Lal R."/>
        </authorList>
    </citation>
    <scope>NUCLEOTIDE SEQUENCE [LARGE SCALE GENOMIC DNA]</scope>
    <source>
        <strain evidence="2 4">LL03</strain>
    </source>
</reference>
<proteinExistence type="predicted"/>
<dbReference type="RefSeq" id="WP_021243184.1">
    <property type="nucleotide sequence ID" value="NZ_ATIB01000017.1"/>
</dbReference>
<evidence type="ECO:0000313" key="2">
    <source>
        <dbReference type="EMBL" id="EQA96819.1"/>
    </source>
</evidence>
<keyword evidence="1" id="KW-0175">Coiled coil</keyword>
<evidence type="ECO:0000313" key="3">
    <source>
        <dbReference type="EMBL" id="EQB06199.1"/>
    </source>
</evidence>
<gene>
    <name evidence="3" type="ORF">L485_00795</name>
    <name evidence="2" type="ORF">L485_22310</name>
</gene>
<dbReference type="OrthoDB" id="9948739at2"/>
<accession>T0HBV3</accession>
<protein>
    <submittedName>
        <fullName evidence="2">Uncharacterized protein</fullName>
    </submittedName>
</protein>
<dbReference type="AlphaFoldDB" id="T0HBV3"/>
<dbReference type="EMBL" id="ATIB01000088">
    <property type="protein sequence ID" value="EQA96819.1"/>
    <property type="molecule type" value="Genomic_DNA"/>
</dbReference>
<comment type="caution">
    <text evidence="2">The sequence shown here is derived from an EMBL/GenBank/DDBJ whole genome shotgun (WGS) entry which is preliminary data.</text>
</comment>
<feature type="coiled-coil region" evidence="1">
    <location>
        <begin position="19"/>
        <end position="46"/>
    </location>
</feature>